<evidence type="ECO:0008006" key="4">
    <source>
        <dbReference type="Google" id="ProtNLM"/>
    </source>
</evidence>
<dbReference type="RefSeq" id="WP_073586741.1">
    <property type="nucleotide sequence ID" value="NZ_AP024898.1"/>
</dbReference>
<accession>A0A1M7Z3F7</accession>
<keyword evidence="1" id="KW-0732">Signal</keyword>
<sequence length="351" mass="38736">MLKINSMLSTALCTAAALTSLQAFAIDKSAIAEQIASQLHASANLNTEVQNIERSHTPILVNTFLNTEHKLAKEEVGNTTEMWLYLPKDRALSDDMSDLVVSYPPAGDEKSWTEAEGYSLDGDKVQLDVNNAPDVPVVVIDDHGYYAMKSKVSNLNKMLKKNGLQKDMPLPSVTTAATATATGFESSKITKIKFADTKESWLKGPAEMYALVTGVLSKNKPQIVAVEMPYLDYNETTYYPDQIFINWSIYDHAAVDMLFYEHDNDTNYKQIVQALVTAVGAAGSLAGWPPASAIAEITNRVIAAMPDSWYTDQDDFADSCYTMLKGKTYKDKICAAQNVKFDMEPFFVDAN</sequence>
<dbReference type="Pfam" id="PF11301">
    <property type="entry name" value="DUF3103"/>
    <property type="match status" value="1"/>
</dbReference>
<dbReference type="EMBL" id="FRFG01000124">
    <property type="protein sequence ID" value="SHO59355.1"/>
    <property type="molecule type" value="Genomic_DNA"/>
</dbReference>
<name>A0A1M7Z3F7_9VIBR</name>
<evidence type="ECO:0000313" key="3">
    <source>
        <dbReference type="Proteomes" id="UP000184600"/>
    </source>
</evidence>
<dbReference type="AlphaFoldDB" id="A0A1M7Z3F7"/>
<dbReference type="InterPro" id="IPR021452">
    <property type="entry name" value="DUF3103"/>
</dbReference>
<dbReference type="STRING" id="1117707.VQ7734_05140"/>
<organism evidence="2 3">
    <name type="scientific">Vibrio quintilis</name>
    <dbReference type="NCBI Taxonomy" id="1117707"/>
    <lineage>
        <taxon>Bacteria</taxon>
        <taxon>Pseudomonadati</taxon>
        <taxon>Pseudomonadota</taxon>
        <taxon>Gammaproteobacteria</taxon>
        <taxon>Vibrionales</taxon>
        <taxon>Vibrionaceae</taxon>
        <taxon>Vibrio</taxon>
    </lineage>
</organism>
<dbReference type="Proteomes" id="UP000184600">
    <property type="component" value="Unassembled WGS sequence"/>
</dbReference>
<reference evidence="3" key="1">
    <citation type="submission" date="2016-12" db="EMBL/GenBank/DDBJ databases">
        <authorList>
            <person name="Rodrigo-Torres L."/>
            <person name="Arahal R.D."/>
            <person name="Lucena T."/>
        </authorList>
    </citation>
    <scope>NUCLEOTIDE SEQUENCE [LARGE SCALE GENOMIC DNA]</scope>
</reference>
<evidence type="ECO:0000313" key="2">
    <source>
        <dbReference type="EMBL" id="SHO59355.1"/>
    </source>
</evidence>
<evidence type="ECO:0000256" key="1">
    <source>
        <dbReference type="SAM" id="SignalP"/>
    </source>
</evidence>
<gene>
    <name evidence="2" type="ORF">VQ7734_05140</name>
</gene>
<dbReference type="OrthoDB" id="6190837at2"/>
<feature type="chain" id="PRO_5012523151" description="DUF3103 domain-containing protein" evidence="1">
    <location>
        <begin position="26"/>
        <end position="351"/>
    </location>
</feature>
<feature type="signal peptide" evidence="1">
    <location>
        <begin position="1"/>
        <end position="25"/>
    </location>
</feature>
<keyword evidence="3" id="KW-1185">Reference proteome</keyword>
<protein>
    <recommendedName>
        <fullName evidence="4">DUF3103 domain-containing protein</fullName>
    </recommendedName>
</protein>
<proteinExistence type="predicted"/>